<dbReference type="Pfam" id="PF00250">
    <property type="entry name" value="Forkhead"/>
    <property type="match status" value="1"/>
</dbReference>
<feature type="region of interest" description="Disordered" evidence="7">
    <location>
        <begin position="361"/>
        <end position="383"/>
    </location>
</feature>
<evidence type="ECO:0000256" key="3">
    <source>
        <dbReference type="ARBA" id="ARBA00023125"/>
    </source>
</evidence>
<accession>A0A3Q3ILU1</accession>
<comment type="subcellular location">
    <subcellularLocation>
        <location evidence="6">Nucleus</location>
    </subcellularLocation>
</comment>
<evidence type="ECO:0000256" key="5">
    <source>
        <dbReference type="ARBA" id="ARBA00023242"/>
    </source>
</evidence>
<dbReference type="InterPro" id="IPR036390">
    <property type="entry name" value="WH_DNA-bd_sf"/>
</dbReference>
<dbReference type="PROSITE" id="PS00658">
    <property type="entry name" value="FORK_HEAD_2"/>
    <property type="match status" value="1"/>
</dbReference>
<protein>
    <recommendedName>
        <fullName evidence="8">Fork-head domain-containing protein</fullName>
    </recommendedName>
</protein>
<dbReference type="Proteomes" id="UP000261600">
    <property type="component" value="Unplaced"/>
</dbReference>
<reference evidence="9" key="2">
    <citation type="submission" date="2025-09" db="UniProtKB">
        <authorList>
            <consortium name="Ensembl"/>
        </authorList>
    </citation>
    <scope>IDENTIFICATION</scope>
</reference>
<feature type="DNA-binding region" description="Fork-head" evidence="6">
    <location>
        <begin position="182"/>
        <end position="287"/>
    </location>
</feature>
<dbReference type="PROSITE" id="PS50039">
    <property type="entry name" value="FORK_HEAD_3"/>
    <property type="match status" value="1"/>
</dbReference>
<feature type="region of interest" description="Disordered" evidence="7">
    <location>
        <begin position="1"/>
        <end position="25"/>
    </location>
</feature>
<keyword evidence="5 6" id="KW-0539">Nucleus</keyword>
<evidence type="ECO:0000256" key="4">
    <source>
        <dbReference type="ARBA" id="ARBA00023163"/>
    </source>
</evidence>
<keyword evidence="2" id="KW-0805">Transcription regulation</keyword>
<dbReference type="InterPro" id="IPR049624">
    <property type="entry name" value="FOXN1_4"/>
</dbReference>
<keyword evidence="4" id="KW-0804">Transcription</keyword>
<evidence type="ECO:0000256" key="1">
    <source>
        <dbReference type="ARBA" id="ARBA00022473"/>
    </source>
</evidence>
<name>A0A3Q3ILU1_MONAL</name>
<reference evidence="9" key="1">
    <citation type="submission" date="2025-08" db="UniProtKB">
        <authorList>
            <consortium name="Ensembl"/>
        </authorList>
    </citation>
    <scope>IDENTIFICATION</scope>
</reference>
<feature type="compositionally biased region" description="Low complexity" evidence="7">
    <location>
        <begin position="13"/>
        <end position="23"/>
    </location>
</feature>
<proteinExistence type="predicted"/>
<dbReference type="STRING" id="43700.ENSMALP00000004549"/>
<dbReference type="SMART" id="SM00339">
    <property type="entry name" value="FH"/>
    <property type="match status" value="1"/>
</dbReference>
<dbReference type="Ensembl" id="ENSMALT00000004656.1">
    <property type="protein sequence ID" value="ENSMALP00000004549.1"/>
    <property type="gene ID" value="ENSMALG00000003291.1"/>
</dbReference>
<dbReference type="GO" id="GO:0000976">
    <property type="term" value="F:transcription cis-regulatory region binding"/>
    <property type="evidence" value="ECO:0007669"/>
    <property type="project" value="TreeGrafter"/>
</dbReference>
<dbReference type="GO" id="GO:0005634">
    <property type="term" value="C:nucleus"/>
    <property type="evidence" value="ECO:0007669"/>
    <property type="project" value="UniProtKB-SubCell"/>
</dbReference>
<feature type="domain" description="Fork-head" evidence="8">
    <location>
        <begin position="182"/>
        <end position="287"/>
    </location>
</feature>
<dbReference type="Gene3D" id="1.10.10.10">
    <property type="entry name" value="Winged helix-like DNA-binding domain superfamily/Winged helix DNA-binding domain"/>
    <property type="match status" value="1"/>
</dbReference>
<keyword evidence="10" id="KW-1185">Reference proteome</keyword>
<organism evidence="9 10">
    <name type="scientific">Monopterus albus</name>
    <name type="common">Swamp eel</name>
    <dbReference type="NCBI Taxonomy" id="43700"/>
    <lineage>
        <taxon>Eukaryota</taxon>
        <taxon>Metazoa</taxon>
        <taxon>Chordata</taxon>
        <taxon>Craniata</taxon>
        <taxon>Vertebrata</taxon>
        <taxon>Euteleostomi</taxon>
        <taxon>Actinopterygii</taxon>
        <taxon>Neopterygii</taxon>
        <taxon>Teleostei</taxon>
        <taxon>Neoteleostei</taxon>
        <taxon>Acanthomorphata</taxon>
        <taxon>Anabantaria</taxon>
        <taxon>Synbranchiformes</taxon>
        <taxon>Synbranchidae</taxon>
        <taxon>Monopterus</taxon>
    </lineage>
</organism>
<dbReference type="InterPro" id="IPR001766">
    <property type="entry name" value="Fork_head_dom"/>
</dbReference>
<dbReference type="PANTHER" id="PTHR46721:SF3">
    <property type="entry name" value="FORKHEAD BOX N1"/>
    <property type="match status" value="1"/>
</dbReference>
<dbReference type="SUPFAM" id="SSF46785">
    <property type="entry name" value="Winged helix' DNA-binding domain"/>
    <property type="match status" value="1"/>
</dbReference>
<evidence type="ECO:0000313" key="9">
    <source>
        <dbReference type="Ensembl" id="ENSMALP00000004549.1"/>
    </source>
</evidence>
<keyword evidence="3 6" id="KW-0238">DNA-binding</keyword>
<keyword evidence="1" id="KW-0217">Developmental protein</keyword>
<dbReference type="InterPro" id="IPR030456">
    <property type="entry name" value="TF_fork_head_CS_2"/>
</dbReference>
<evidence type="ECO:0000256" key="6">
    <source>
        <dbReference type="PROSITE-ProRule" id="PRU00089"/>
    </source>
</evidence>
<evidence type="ECO:0000313" key="10">
    <source>
        <dbReference type="Proteomes" id="UP000261600"/>
    </source>
</evidence>
<dbReference type="InterPro" id="IPR036388">
    <property type="entry name" value="WH-like_DNA-bd_sf"/>
</dbReference>
<dbReference type="AlphaFoldDB" id="A0A3Q3ILU1"/>
<dbReference type="GO" id="GO:0000981">
    <property type="term" value="F:DNA-binding transcription factor activity, RNA polymerase II-specific"/>
    <property type="evidence" value="ECO:0007669"/>
    <property type="project" value="TreeGrafter"/>
</dbReference>
<evidence type="ECO:0000256" key="7">
    <source>
        <dbReference type="SAM" id="MobiDB-lite"/>
    </source>
</evidence>
<dbReference type="PANTHER" id="PTHR46721">
    <property type="entry name" value="FORKHEAD BOX PROTEIN N1"/>
    <property type="match status" value="1"/>
</dbReference>
<evidence type="ECO:0000256" key="2">
    <source>
        <dbReference type="ARBA" id="ARBA00023015"/>
    </source>
</evidence>
<evidence type="ECO:0000259" key="8">
    <source>
        <dbReference type="PROSITE" id="PS50039"/>
    </source>
</evidence>
<sequence>FWCRMSDSPIFPSSRSKSQTSASQGNIHTCEPCGTSCQQMAESQSKEGRDVCFTQYLQLDRQETSTFSLRTAAVNRRHSVDGTISSGPGSALGRGHLDPDRFHPYRRQFSDGAVMAAGLQQCSSAFSCLQEVCSPDTHSYSSSSEASPSWDQYNSSVQVSRVMVLPLPVSSRLYANNDQSNTSKYSLQSLSTQSHKESITQSLFPKPIYSYSCFNPCVLHFLHYPFCVQTAPDGWKNSVRHNLSLNKCFEKVENKNGNSSRKGCLWALNPAKVEKMQEELHKWRRKDPITVRRSMARPEDLDRLLGERPAKLRSLPPYPNPSLLSRVAPIYGTSSSSCTPSQLRPPFLPIRRPHYAHIHSHQSSTIPPSVAHPTGSQNSPMAGNVPPVYNAALQVEYSAGPRSMQDLLLEGDGSYDIDMLNPSLTDLQLQGMAEETRQPHELSLLLLHLCELIYLLTFYKLYFTSLWYELMYFSVKDLSCFSWSFVNHWSCPIKYGSIVYKLTTLLMH</sequence>